<proteinExistence type="predicted"/>
<evidence type="ECO:0008006" key="5">
    <source>
        <dbReference type="Google" id="ProtNLM"/>
    </source>
</evidence>
<keyword evidence="2" id="KW-0732">Signal</keyword>
<dbReference type="Proteomes" id="UP000184291">
    <property type="component" value="Unassembled WGS sequence"/>
</dbReference>
<dbReference type="AlphaFoldDB" id="A0A1M4RZ26"/>
<feature type="chain" id="PRO_5013019329" description="Bacterial extracellular solute-binding protein" evidence="2">
    <location>
        <begin position="32"/>
        <end position="563"/>
    </location>
</feature>
<dbReference type="PROSITE" id="PS51257">
    <property type="entry name" value="PROKAR_LIPOPROTEIN"/>
    <property type="match status" value="1"/>
</dbReference>
<name>A0A1M4RZ26_9ACTO</name>
<evidence type="ECO:0000256" key="2">
    <source>
        <dbReference type="SAM" id="SignalP"/>
    </source>
</evidence>
<evidence type="ECO:0000313" key="4">
    <source>
        <dbReference type="Proteomes" id="UP000184291"/>
    </source>
</evidence>
<accession>A0A1M4RZ26</accession>
<keyword evidence="4" id="KW-1185">Reference proteome</keyword>
<organism evidence="3 4">
    <name type="scientific">Actinomyces glycerinitolerans</name>
    <dbReference type="NCBI Taxonomy" id="1892869"/>
    <lineage>
        <taxon>Bacteria</taxon>
        <taxon>Bacillati</taxon>
        <taxon>Actinomycetota</taxon>
        <taxon>Actinomycetes</taxon>
        <taxon>Actinomycetales</taxon>
        <taxon>Actinomycetaceae</taxon>
        <taxon>Actinomyces</taxon>
    </lineage>
</organism>
<feature type="region of interest" description="Disordered" evidence="1">
    <location>
        <begin position="229"/>
        <end position="259"/>
    </location>
</feature>
<feature type="signal peptide" evidence="2">
    <location>
        <begin position="1"/>
        <end position="31"/>
    </location>
</feature>
<sequence length="563" mass="56593">MKRSRNTLRHAAAHVAPAAAALLLFTGGLTACSTGDDVDPTATGTGPCAALADYGEFPDGATVTIATAFTGTEAERFDASVEQFEECTGIDVVQNGSDDLESLLRQAVGAATTTPEATDDADATGEKQVAAELPDLAVVPQPGLVGDLARAGVLVAVPDSVGANVELGWDRAWMDVGSVDGVLYAAPLMASVKSFIWYSPVAFAQAGYEVPGTWDELVALTERIAADNATDADDASGGDDGDGSAEDAEAGDAEKEGDGADAVVTPWCLGASDGDSTGWVVSDWLEEALLATDGVGAYDAWANHAVALDDASAVGALDTVGTLLLADGNVPGGGQQAVQTSLEEAGAQLLDGSCYMLHASSGYENLLPEGAEVVAIGGAPGSGTTTAAGAGASGSAAPEESAAAQATASQTSATTGGVVSAFLVPGVVDDDIGTPVIVGGDFLVQLSAGAPATGEAAEDGADPEAVEAVMTYLSSAEWAQRRVDLGGVATANRSVDASQMRSDVARRATLLLQSRQSVIRFDASDSMPSGVGTDALWSALTQWTTGELDSKEALAQAEAAWPE</sequence>
<dbReference type="OrthoDB" id="8663148at2"/>
<dbReference type="RefSeq" id="WP_073329776.1">
    <property type="nucleotide sequence ID" value="NZ_FQTT01000010.1"/>
</dbReference>
<evidence type="ECO:0000313" key="3">
    <source>
        <dbReference type="EMBL" id="SHE25234.1"/>
    </source>
</evidence>
<protein>
    <recommendedName>
        <fullName evidence="5">Bacterial extracellular solute-binding protein</fullName>
    </recommendedName>
</protein>
<feature type="compositionally biased region" description="Acidic residues" evidence="1">
    <location>
        <begin position="230"/>
        <end position="251"/>
    </location>
</feature>
<dbReference type="STRING" id="1892869.ACGLYG10_1450"/>
<feature type="region of interest" description="Disordered" evidence="1">
    <location>
        <begin position="384"/>
        <end position="410"/>
    </location>
</feature>
<dbReference type="EMBL" id="FQTT01000010">
    <property type="protein sequence ID" value="SHE25234.1"/>
    <property type="molecule type" value="Genomic_DNA"/>
</dbReference>
<dbReference type="Gene3D" id="3.40.190.10">
    <property type="entry name" value="Periplasmic binding protein-like II"/>
    <property type="match status" value="1"/>
</dbReference>
<reference evidence="4" key="1">
    <citation type="submission" date="2016-09" db="EMBL/GenBank/DDBJ databases">
        <authorList>
            <person name="Strepis N."/>
        </authorList>
    </citation>
    <scope>NUCLEOTIDE SEQUENCE [LARGE SCALE GENOMIC DNA]</scope>
</reference>
<evidence type="ECO:0000256" key="1">
    <source>
        <dbReference type="SAM" id="MobiDB-lite"/>
    </source>
</evidence>
<dbReference type="SUPFAM" id="SSF53850">
    <property type="entry name" value="Periplasmic binding protein-like II"/>
    <property type="match status" value="1"/>
</dbReference>
<gene>
    <name evidence="3" type="ORF">ACGLYG10_1450</name>
</gene>